<dbReference type="SUPFAM" id="SSF52540">
    <property type="entry name" value="P-loop containing nucleoside triphosphate hydrolases"/>
    <property type="match status" value="1"/>
</dbReference>
<dbReference type="InterPro" id="IPR049945">
    <property type="entry name" value="AAA_22"/>
</dbReference>
<dbReference type="PANTHER" id="PTHR35894">
    <property type="entry name" value="GENERAL SECRETION PATHWAY PROTEIN A-RELATED"/>
    <property type="match status" value="1"/>
</dbReference>
<dbReference type="Gene3D" id="1.10.101.10">
    <property type="entry name" value="PGBD-like superfamily/PGBD"/>
    <property type="match status" value="1"/>
</dbReference>
<dbReference type="InterPro" id="IPR036366">
    <property type="entry name" value="PGBDSf"/>
</dbReference>
<proteinExistence type="predicted"/>
<feature type="region of interest" description="Disordered" evidence="1">
    <location>
        <begin position="316"/>
        <end position="335"/>
    </location>
</feature>
<dbReference type="KEGG" id="sva:SVA_1386"/>
<dbReference type="InterPro" id="IPR036365">
    <property type="entry name" value="PGBD-like_sf"/>
</dbReference>
<evidence type="ECO:0000313" key="3">
    <source>
        <dbReference type="EMBL" id="BAU47951.1"/>
    </source>
</evidence>
<dbReference type="Pfam" id="PF13401">
    <property type="entry name" value="AAA_22"/>
    <property type="match status" value="1"/>
</dbReference>
<dbReference type="CDD" id="cd00009">
    <property type="entry name" value="AAA"/>
    <property type="match status" value="1"/>
</dbReference>
<dbReference type="EMBL" id="AP014936">
    <property type="protein sequence ID" value="BAU47951.1"/>
    <property type="molecule type" value="Genomic_DNA"/>
</dbReference>
<dbReference type="RefSeq" id="WP_096460509.1">
    <property type="nucleotide sequence ID" value="NZ_AP014936.1"/>
</dbReference>
<dbReference type="InterPro" id="IPR003593">
    <property type="entry name" value="AAA+_ATPase"/>
</dbReference>
<reference evidence="3 4" key="1">
    <citation type="submission" date="2015-08" db="EMBL/GenBank/DDBJ databases">
        <title>Complete genome sequence of Sulfurifustis variabilis.</title>
        <authorList>
            <person name="Miura A."/>
            <person name="Kojima H."/>
            <person name="Fukui M."/>
        </authorList>
    </citation>
    <scope>NUCLEOTIDE SEQUENCE [LARGE SCALE GENOMIC DNA]</scope>
    <source>
        <strain evidence="4">skN76</strain>
    </source>
</reference>
<gene>
    <name evidence="3" type="ORF">SVA_1386</name>
</gene>
<dbReference type="Gene3D" id="3.90.70.10">
    <property type="entry name" value="Cysteine proteinases"/>
    <property type="match status" value="1"/>
</dbReference>
<feature type="compositionally biased region" description="Low complexity" evidence="1">
    <location>
        <begin position="321"/>
        <end position="335"/>
    </location>
</feature>
<dbReference type="GO" id="GO:0016887">
    <property type="term" value="F:ATP hydrolysis activity"/>
    <property type="evidence" value="ECO:0007669"/>
    <property type="project" value="InterPro"/>
</dbReference>
<sequence>MYTQYFGLRENPFALPPDPRYLYLSLRHQEALAHLMYGITQAGGFVQLTGEVGTGKTMMIRALLERLPENVDVALILYPFLSVEEFVTAILDEFRIPRPERPESLKVLIDALNRFLIENHGKGRRTVLIIDEAQKLSREVLEQIRLLTNLETTKEKLLQILLVGQPELDHVLAQPDLRQLAQRITARYNLKSLLPKETAEYVIHRLRVAGAKQPIFTRSAIALLHRLSGGTPRLINVICDRALLGAYGLGRNVVTSAMVRRGAQEIGRAAPRRYAIAAGIAAIALLAAGLGGWQLSARLTPAPAAPEAIPVEVAPAPPPVAGGEPATANGGAAAETATEPAPARVEDLFNDPAIALDTESALAALFAQWRRDYARLEGKTGCQRAQSIGMRCVYGSGNWNRLRQLDRPAVIELLDAEGRRHHVLVTGIGDERVALEIGGKAREYAIADLDRYWYGKYLSLWTPPPGRHAAFKRGMRGPGVVWLRQALARFNGEPMPERASEVFDRALEEQVKAFQRRHGLDDDGIAGRGTLIHLDVYDGGRPTPRLARLARESS</sequence>
<dbReference type="Pfam" id="PF01471">
    <property type="entry name" value="PG_binding_1"/>
    <property type="match status" value="1"/>
</dbReference>
<dbReference type="AlphaFoldDB" id="A0A1B4VBG2"/>
<keyword evidence="4" id="KW-1185">Reference proteome</keyword>
<evidence type="ECO:0000259" key="2">
    <source>
        <dbReference type="SMART" id="SM00382"/>
    </source>
</evidence>
<accession>A0A1B4VBG2</accession>
<dbReference type="SMART" id="SM00382">
    <property type="entry name" value="AAA"/>
    <property type="match status" value="1"/>
</dbReference>
<dbReference type="PANTHER" id="PTHR35894:SF1">
    <property type="entry name" value="PHOSPHORIBULOKINASE _ URIDINE KINASE FAMILY"/>
    <property type="match status" value="1"/>
</dbReference>
<dbReference type="InterPro" id="IPR002477">
    <property type="entry name" value="Peptidoglycan-bd-like"/>
</dbReference>
<feature type="domain" description="AAA+ ATPase" evidence="2">
    <location>
        <begin position="42"/>
        <end position="196"/>
    </location>
</feature>
<evidence type="ECO:0000256" key="1">
    <source>
        <dbReference type="SAM" id="MobiDB-lite"/>
    </source>
</evidence>
<protein>
    <submittedName>
        <fullName evidence="3">Peptidoglycan-binding protein</fullName>
    </submittedName>
</protein>
<dbReference type="OrthoDB" id="9780149at2"/>
<dbReference type="SUPFAM" id="SSF47090">
    <property type="entry name" value="PGBD-like"/>
    <property type="match status" value="1"/>
</dbReference>
<name>A0A1B4VBG2_9GAMM</name>
<evidence type="ECO:0000313" key="4">
    <source>
        <dbReference type="Proteomes" id="UP000218899"/>
    </source>
</evidence>
<dbReference type="Gene3D" id="3.40.50.300">
    <property type="entry name" value="P-loop containing nucleotide triphosphate hydrolases"/>
    <property type="match status" value="1"/>
</dbReference>
<dbReference type="InterPro" id="IPR052026">
    <property type="entry name" value="ExeA_AAA_ATPase_DNA-bind"/>
</dbReference>
<organism evidence="3 4">
    <name type="scientific">Sulfurifustis variabilis</name>
    <dbReference type="NCBI Taxonomy" id="1675686"/>
    <lineage>
        <taxon>Bacteria</taxon>
        <taxon>Pseudomonadati</taxon>
        <taxon>Pseudomonadota</taxon>
        <taxon>Gammaproteobacteria</taxon>
        <taxon>Acidiferrobacterales</taxon>
        <taxon>Acidiferrobacteraceae</taxon>
        <taxon>Sulfurifustis</taxon>
    </lineage>
</organism>
<dbReference type="InterPro" id="IPR027417">
    <property type="entry name" value="P-loop_NTPase"/>
</dbReference>
<dbReference type="Proteomes" id="UP000218899">
    <property type="component" value="Chromosome"/>
</dbReference>